<accession>A0A917VGC6</accession>
<organism evidence="2 3">
    <name type="scientific">Streptomyces flaveus</name>
    <dbReference type="NCBI Taxonomy" id="66370"/>
    <lineage>
        <taxon>Bacteria</taxon>
        <taxon>Bacillati</taxon>
        <taxon>Actinomycetota</taxon>
        <taxon>Actinomycetes</taxon>
        <taxon>Kitasatosporales</taxon>
        <taxon>Streptomycetaceae</taxon>
        <taxon>Streptomyces</taxon>
        <taxon>Streptomyces aurantiacus group</taxon>
    </lineage>
</organism>
<proteinExistence type="predicted"/>
<comment type="caution">
    <text evidence="2">The sequence shown here is derived from an EMBL/GenBank/DDBJ whole genome shotgun (WGS) entry which is preliminary data.</text>
</comment>
<evidence type="ECO:0000313" key="2">
    <source>
        <dbReference type="EMBL" id="GGK74213.1"/>
    </source>
</evidence>
<keyword evidence="3" id="KW-1185">Reference proteome</keyword>
<dbReference type="AlphaFoldDB" id="A0A917VGC6"/>
<protein>
    <submittedName>
        <fullName evidence="2">Uncharacterized protein</fullName>
    </submittedName>
</protein>
<evidence type="ECO:0000313" key="3">
    <source>
        <dbReference type="Proteomes" id="UP000637788"/>
    </source>
</evidence>
<gene>
    <name evidence="2" type="ORF">GCM10010094_38910</name>
</gene>
<feature type="region of interest" description="Disordered" evidence="1">
    <location>
        <begin position="34"/>
        <end position="58"/>
    </location>
</feature>
<name>A0A917VGC6_9ACTN</name>
<reference evidence="2" key="2">
    <citation type="submission" date="2020-09" db="EMBL/GenBank/DDBJ databases">
        <authorList>
            <person name="Sun Q."/>
            <person name="Ohkuma M."/>
        </authorList>
    </citation>
    <scope>NUCLEOTIDE SEQUENCE</scope>
    <source>
        <strain evidence="2">JCM 3035</strain>
    </source>
</reference>
<dbReference type="Proteomes" id="UP000637788">
    <property type="component" value="Unassembled WGS sequence"/>
</dbReference>
<reference evidence="2" key="1">
    <citation type="journal article" date="2014" name="Int. J. Syst. Evol. Microbiol.">
        <title>Complete genome sequence of Corynebacterium casei LMG S-19264T (=DSM 44701T), isolated from a smear-ripened cheese.</title>
        <authorList>
            <consortium name="US DOE Joint Genome Institute (JGI-PGF)"/>
            <person name="Walter F."/>
            <person name="Albersmeier A."/>
            <person name="Kalinowski J."/>
            <person name="Ruckert C."/>
        </authorList>
    </citation>
    <scope>NUCLEOTIDE SEQUENCE</scope>
    <source>
        <strain evidence="2">JCM 3035</strain>
    </source>
</reference>
<dbReference type="EMBL" id="BMPQ01000008">
    <property type="protein sequence ID" value="GGK74213.1"/>
    <property type="molecule type" value="Genomic_DNA"/>
</dbReference>
<sequence>MIGAPKTGSAELRYLSARLTESLQDVLRVAESRGARLPLPDEGDAPDSDTQIDLPRAR</sequence>
<evidence type="ECO:0000256" key="1">
    <source>
        <dbReference type="SAM" id="MobiDB-lite"/>
    </source>
</evidence>